<keyword evidence="3 5" id="KW-1133">Transmembrane helix</keyword>
<dbReference type="Pfam" id="PF04357">
    <property type="entry name" value="TamB"/>
    <property type="match status" value="1"/>
</dbReference>
<dbReference type="GO" id="GO:0097347">
    <property type="term" value="C:TAM protein secretion complex"/>
    <property type="evidence" value="ECO:0007669"/>
    <property type="project" value="TreeGrafter"/>
</dbReference>
<dbReference type="eggNOG" id="COG2911">
    <property type="taxonomic scope" value="Bacteria"/>
</dbReference>
<dbReference type="GO" id="GO:0009306">
    <property type="term" value="P:protein secretion"/>
    <property type="evidence" value="ECO:0007669"/>
    <property type="project" value="InterPro"/>
</dbReference>
<dbReference type="RefSeq" id="WP_025374030.1">
    <property type="nucleotide sequence ID" value="NZ_CP003915.1"/>
</dbReference>
<evidence type="ECO:0000256" key="5">
    <source>
        <dbReference type="SAM" id="Phobius"/>
    </source>
</evidence>
<keyword evidence="2 5" id="KW-0812">Transmembrane</keyword>
<protein>
    <recommendedName>
        <fullName evidence="6">Translocation and assembly module TamB C-terminal domain-containing protein</fullName>
    </recommendedName>
</protein>
<accession>W0PIN4</accession>
<dbReference type="HOGENOM" id="CLU_232080_0_0_4"/>
<evidence type="ECO:0000256" key="4">
    <source>
        <dbReference type="ARBA" id="ARBA00023136"/>
    </source>
</evidence>
<dbReference type="Proteomes" id="UP000019095">
    <property type="component" value="Chromosome"/>
</dbReference>
<dbReference type="KEGG" id="amim:MIM_c32980"/>
<dbReference type="STRING" id="1247726.MIM_c32980"/>
<dbReference type="EMBL" id="CP003915">
    <property type="protein sequence ID" value="AHG65360.1"/>
    <property type="molecule type" value="Genomic_DNA"/>
</dbReference>
<evidence type="ECO:0000313" key="7">
    <source>
        <dbReference type="EMBL" id="AHG65360.1"/>
    </source>
</evidence>
<dbReference type="GO" id="GO:0005886">
    <property type="term" value="C:plasma membrane"/>
    <property type="evidence" value="ECO:0007669"/>
    <property type="project" value="InterPro"/>
</dbReference>
<dbReference type="OrthoDB" id="5288149at2"/>
<comment type="subcellular location">
    <subcellularLocation>
        <location evidence="1">Membrane</location>
        <topology evidence="1">Single-pass membrane protein</topology>
    </subcellularLocation>
</comment>
<gene>
    <name evidence="7" type="ORF">MIM_c32980</name>
</gene>
<evidence type="ECO:0000313" key="8">
    <source>
        <dbReference type="Proteomes" id="UP000019095"/>
    </source>
</evidence>
<dbReference type="PANTHER" id="PTHR36985">
    <property type="entry name" value="TRANSLOCATION AND ASSEMBLY MODULE SUBUNIT TAMB"/>
    <property type="match status" value="1"/>
</dbReference>
<feature type="domain" description="Translocation and assembly module TamB C-terminal" evidence="6">
    <location>
        <begin position="1780"/>
        <end position="2124"/>
    </location>
</feature>
<evidence type="ECO:0000256" key="2">
    <source>
        <dbReference type="ARBA" id="ARBA00022692"/>
    </source>
</evidence>
<reference evidence="7 8" key="1">
    <citation type="journal article" date="2014" name="Microbiology">
        <title>Unravelling the complete genome sequence of Advenella mimigardefordensis strain DPN7T and novel insights in the catabolism of the xenobiotic polythioester precursor 3,3'-dithiodipropionate.</title>
        <authorList>
            <person name="Wubbeler J.H."/>
            <person name="Hiessl S."/>
            <person name="Schuldes J."/>
            <person name="Thurmer A."/>
            <person name="Daniel R."/>
            <person name="Steinbuchel A."/>
        </authorList>
    </citation>
    <scope>NUCLEOTIDE SEQUENCE [LARGE SCALE GENOMIC DNA]</scope>
    <source>
        <strain evidence="8">DSM 17166 / LMG 22922 / DPN7</strain>
    </source>
</reference>
<sequence>MKMKYLRWYLRWKPIVLTLLIGLCAFVFWFMGTNPGSRWLLNTVMSQMGGELTNVRGTLWSGIALDRLLIDTPEIKITGKEAVLKVDWLKLFKRTLRVEQMSVADLDVKLLPLETPEPAPEEAKPFEMPGIPVGIQVDRLDVGDFALLMPDGSGLPVGLSNFSVADLLIIDQHAKGTLKSVHVSHPQSEVDLNGTLEIESIKSPYPMKLDLTAKLATQNQQSPVCLSQFVQIGGVLTGALQQRDCTFDLHTQVAGDLEKLGVALQGSGQGAQVDAKLNLGVMGGGVPLNQADVDLKLGDTSGLQLKLDKKEKAGAGESDRLSGSFASQRLTLKGSGGTADSVLTSDMTFVADVLGLSNLQGLQLKGTVDSESRLQGTPLAADLDIDIDSQGVITQRRIVDGEQMAQAVTDNLKAAAARKAQQEGKTVTTASGEDALQKAQEQAANTDAIQTATTQVDLSRLNIRKADIDLKLGDNSITTSGSFGQQESVLRLGVDAPKLGELAEGVNGTAKFTGTLAGTIAEHALDISGKVNQGDAKTLGKAPLDLSATINGKWHALADGIDGWEGEVAALNLVHAGVRVRERDPLPLLFSPNATGVQNSWAAGPGVLGLTLPGGPEARLKLDKASGNAQGITTAGSFTNLTISDKLMDEIAKMTADSAQLANATANTTANSATAATGDKASRDAAARALAQKTAGSFPDIVFDGNWNIATENGLQGEVNLQRTAGDRFVPLVQKIPLDFETLNIKLNETRQDEKNAVLAIAAQGQGPQSSLDTQLNLAMANVIPLRDGKLQLALTDGAAVQADFETIAGVSEGTDRLTANIGLRALNLQALSAGATPASLLNGTVALVADTLPGKREIADVDVNAKFTQGSTWNNKPLAGSILSKVHLAGIFDQQPEQQQADRSIKPNLDKLQVSDTDVDLTLGNNRITAHGGFGQDASQLYLDVNAPALDNFWPSLPGSALLNAVVDGRVTNHHAQLYGMYAQAPSRALGKAPVVFGLDIQGAWDKVEGGQEGWVGVLDNLNLRHTELRLQQQSPMSLSFLPDDGQHPMQWATTASRFLLDLPEHRSAQIVPGESGGNGNQWQTKGQIKDLVINPQYLMNLQKAFAADNPAAAQAATQAASKALAAAAAENKKTDAADKDGDKRKAANVADKDITLDADWDLAFNQMLTGSVHIERTDGTGVLPFKTPVPLDFDTIALDIEQQKTPEVQDGYVVTASATGEKSHLNADVSLDMATPLLLRDAKADLALRDGALLTLEAMVSPKSGEDGSDRLHARVYAKALPVSKLMADSIPNTLLSTDLTADVDMFSPAAIKSATIKGQFDKGSIWNDKPLAGSVDLAVRDLALGGQGAAGIDLNAFRVPAANLDVVLGSNKIRSKGAFGEADSVLTLDVDAPALSSFWPGLPGSVTVDGTIKGMVAKHALDLKGMFSQGKSTELGKAPVNFHLAADGSWDKNEQGIEGWRGTLSALDVKHAGISVEQDKPWALAFAPAAEGGLPAWEAGPSAINIGLPGKHSIVINQEGTTGSNGKWQTKGSIRRFVLSPAFIRDMQKLADPAAKEAQSANAGIIDRRKGATQEASLVLDFDWDLAFDGALTGKTALKRVSGDFMIPAATPIPLGLSNFLVGANFNKTGATSSTANLNIAFDTQNKGNLKGTGAIAFNGLTPNLNGGSKITLNGNLADISWMGPLTGDMLDLGGAVALNVTAQSRANGQWATSGKISGSKVKIVEIDNGIRLLDGTLEATLRDNQVVINTLRFPSVIRITANEWRTKKWIEDNAPAQNGSLGITGKWNLNTSKGDFRVVFDHYPIIQRSDRFVMISGDVDINAPLPKVDIKGKVTADAGWASVDILGSVPTVDGDVVVLKPGQTKVVKEASPLDLSLDFTVDLGPRFYIVGMGLDSGLVGSLNVIQEKNQLTGVGAFRTRGGAIEAYGQRLQIRRGRITFQGNLANPILDIEALRTGLDVEAGVKVVGTARKPKIDLVSYPDVSEVEKLSWLLMGRGPDSSGSDAALLFSVGSSIVGGGEPFYRKLGLDDIAIRSGNIGESGTILPEKTVASSVNQESSSDLSQQFFMASKKFENGMTVSVEQAMAGTGTVVRGSYRLFRNLSADIKVGTVNGLELIYRRFFRD</sequence>
<organism evidence="7 8">
    <name type="scientific">Advenella mimigardefordensis (strain DSM 17166 / LMG 22922 / DPN7)</name>
    <dbReference type="NCBI Taxonomy" id="1247726"/>
    <lineage>
        <taxon>Bacteria</taxon>
        <taxon>Pseudomonadati</taxon>
        <taxon>Pseudomonadota</taxon>
        <taxon>Betaproteobacteria</taxon>
        <taxon>Burkholderiales</taxon>
        <taxon>Alcaligenaceae</taxon>
    </lineage>
</organism>
<dbReference type="InterPro" id="IPR007452">
    <property type="entry name" value="TamB_C"/>
</dbReference>
<evidence type="ECO:0000256" key="3">
    <source>
        <dbReference type="ARBA" id="ARBA00022989"/>
    </source>
</evidence>
<keyword evidence="8" id="KW-1185">Reference proteome</keyword>
<keyword evidence="4 5" id="KW-0472">Membrane</keyword>
<name>W0PIN4_ADVMD</name>
<proteinExistence type="predicted"/>
<feature type="transmembrane region" description="Helical" evidence="5">
    <location>
        <begin position="12"/>
        <end position="32"/>
    </location>
</feature>
<dbReference type="PANTHER" id="PTHR36985:SF1">
    <property type="entry name" value="TRANSLOCATION AND ASSEMBLY MODULE SUBUNIT TAMB"/>
    <property type="match status" value="1"/>
</dbReference>
<evidence type="ECO:0000259" key="6">
    <source>
        <dbReference type="Pfam" id="PF04357"/>
    </source>
</evidence>
<evidence type="ECO:0000256" key="1">
    <source>
        <dbReference type="ARBA" id="ARBA00004167"/>
    </source>
</evidence>
<dbReference type="PATRIC" id="fig|1247726.3.peg.3646"/>